<dbReference type="Proteomes" id="UP000030101">
    <property type="component" value="Unassembled WGS sequence"/>
</dbReference>
<proteinExistence type="predicted"/>
<evidence type="ECO:0000313" key="2">
    <source>
        <dbReference type="Proteomes" id="UP000030101"/>
    </source>
</evidence>
<dbReference type="RefSeq" id="WP_036788153.1">
    <property type="nucleotide sequence ID" value="NZ_JQZV01000001.1"/>
</dbReference>
<keyword evidence="2" id="KW-1185">Reference proteome</keyword>
<gene>
    <name evidence="1" type="ORF">HQ43_00070</name>
</gene>
<name>A0ABR4XN48_9PORP</name>
<reference evidence="1 2" key="1">
    <citation type="submission" date="2014-08" db="EMBL/GenBank/DDBJ databases">
        <title>Porphyromonas canoris strain:OH2762 Genome sequencing.</title>
        <authorList>
            <person name="Wallis C."/>
            <person name="Deusch O."/>
            <person name="O'Flynn C."/>
            <person name="Davis I."/>
            <person name="Jospin G."/>
            <person name="Darling A.E."/>
            <person name="Coil D.A."/>
            <person name="Alexiev A."/>
            <person name="Horsfall A."/>
            <person name="Kirkwood N."/>
            <person name="Harris S."/>
            <person name="Eisen J.A."/>
        </authorList>
    </citation>
    <scope>NUCLEOTIDE SEQUENCE [LARGE SCALE GENOMIC DNA]</scope>
    <source>
        <strain evidence="2">COT-108 OH2762</strain>
    </source>
</reference>
<evidence type="ECO:0008006" key="3">
    <source>
        <dbReference type="Google" id="ProtNLM"/>
    </source>
</evidence>
<organism evidence="1 2">
    <name type="scientific">Porphyromonas canoris</name>
    <dbReference type="NCBI Taxonomy" id="36875"/>
    <lineage>
        <taxon>Bacteria</taxon>
        <taxon>Pseudomonadati</taxon>
        <taxon>Bacteroidota</taxon>
        <taxon>Bacteroidia</taxon>
        <taxon>Bacteroidales</taxon>
        <taxon>Porphyromonadaceae</taxon>
        <taxon>Porphyromonas</taxon>
    </lineage>
</organism>
<dbReference type="Pfam" id="PF14054">
    <property type="entry name" value="DUF4249"/>
    <property type="match status" value="1"/>
</dbReference>
<comment type="caution">
    <text evidence="1">The sequence shown here is derived from an EMBL/GenBank/DDBJ whole genome shotgun (WGS) entry which is preliminary data.</text>
</comment>
<sequence length="314" mass="35663">MKSIYYHLNKLKAAALILLSVVLFSRCVDEIPMDISGYKEELIVNAIFDTSLSNHYIYVSRTGLLNPIPEKEADVKLFINDVRVKDPVPHTVYRLFHKQVYRPCFLSTEKFKPGDRIRLEVATKDGKHQTVAETAIPKSVGIDKISWEEPVVGKQYGTLYTTMTDPKDEKNFYQLRFAEEGVFEDKPYRRILSLNHSQEPVMNDGKSTATTSDEDSYFSSPNNNMGVFYDKWLNGTYTLKSGVRVAQIRPGAEYYVLLSSITEGFYFYLRAINTLESEDFIEGLTTPIILPGNVKGGKGYVAGVATERIQFSKK</sequence>
<evidence type="ECO:0000313" key="1">
    <source>
        <dbReference type="EMBL" id="KGN93577.1"/>
    </source>
</evidence>
<dbReference type="EMBL" id="JQZV01000001">
    <property type="protein sequence ID" value="KGN93577.1"/>
    <property type="molecule type" value="Genomic_DNA"/>
</dbReference>
<protein>
    <recommendedName>
        <fullName evidence="3">DUF4249 domain-containing protein</fullName>
    </recommendedName>
</protein>
<accession>A0ABR4XN48</accession>
<dbReference type="InterPro" id="IPR025345">
    <property type="entry name" value="DUF4249"/>
</dbReference>